<keyword evidence="2" id="KW-0812">Transmembrane</keyword>
<reference evidence="4" key="1">
    <citation type="submission" date="2025-08" db="UniProtKB">
        <authorList>
            <consortium name="RefSeq"/>
        </authorList>
    </citation>
    <scope>IDENTIFICATION</scope>
    <source>
        <tissue evidence="4">Gonads</tissue>
    </source>
</reference>
<evidence type="ECO:0000313" key="4">
    <source>
        <dbReference type="RefSeq" id="XP_013399169.2"/>
    </source>
</evidence>
<keyword evidence="2" id="KW-1133">Transmembrane helix</keyword>
<evidence type="ECO:0000313" key="3">
    <source>
        <dbReference type="Proteomes" id="UP000085678"/>
    </source>
</evidence>
<dbReference type="GeneID" id="106165504"/>
<feature type="transmembrane region" description="Helical" evidence="2">
    <location>
        <begin position="64"/>
        <end position="89"/>
    </location>
</feature>
<protein>
    <submittedName>
        <fullName evidence="4">Uncharacterized protein LOC106165504</fullName>
    </submittedName>
</protein>
<name>A0A1S3INQ7_LINAN</name>
<dbReference type="AlphaFoldDB" id="A0A1S3INQ7"/>
<dbReference type="Proteomes" id="UP000085678">
    <property type="component" value="Unplaced"/>
</dbReference>
<organism evidence="3 4">
    <name type="scientific">Lingula anatina</name>
    <name type="common">Brachiopod</name>
    <name type="synonym">Lingula unguis</name>
    <dbReference type="NCBI Taxonomy" id="7574"/>
    <lineage>
        <taxon>Eukaryota</taxon>
        <taxon>Metazoa</taxon>
        <taxon>Spiralia</taxon>
        <taxon>Lophotrochozoa</taxon>
        <taxon>Brachiopoda</taxon>
        <taxon>Linguliformea</taxon>
        <taxon>Lingulata</taxon>
        <taxon>Lingulida</taxon>
        <taxon>Linguloidea</taxon>
        <taxon>Lingulidae</taxon>
        <taxon>Lingula</taxon>
    </lineage>
</organism>
<dbReference type="KEGG" id="lak:106165504"/>
<evidence type="ECO:0000256" key="2">
    <source>
        <dbReference type="SAM" id="Phobius"/>
    </source>
</evidence>
<gene>
    <name evidence="4" type="primary">LOC106165504</name>
</gene>
<feature type="region of interest" description="Disordered" evidence="1">
    <location>
        <begin position="1"/>
        <end position="54"/>
    </location>
</feature>
<keyword evidence="2" id="KW-0472">Membrane</keyword>
<proteinExistence type="predicted"/>
<feature type="compositionally biased region" description="Polar residues" evidence="1">
    <location>
        <begin position="7"/>
        <end position="26"/>
    </location>
</feature>
<keyword evidence="3" id="KW-1185">Reference proteome</keyword>
<dbReference type="RefSeq" id="XP_013399169.2">
    <property type="nucleotide sequence ID" value="XM_013543715.2"/>
</dbReference>
<dbReference type="InParanoid" id="A0A1S3INQ7"/>
<accession>A0A1S3INQ7</accession>
<evidence type="ECO:0000256" key="1">
    <source>
        <dbReference type="SAM" id="MobiDB-lite"/>
    </source>
</evidence>
<sequence length="356" mass="38147">MDIASNEDPSGKTTQKGDGDSSSTTAAWGVNKIGTPDLEPANDTSDGKDEGGEKVGNGAISTGVVTGVVVGLLFAALLILSTALFIVCLKKQKIRLPESYSTKRTETLQNNPVYKGVLPTIAVTDGASASPDFTNSTSNVYIDSDALQQQRPPNFTGQSWNSEFSFFEGSSCHLNNHPSTTYLAPTDIDPERVSNLYASIDDSRVSVRSQVLASAPPLDESNTDFDDAGGYYDPIDARGAARSPTAGDAQDNIYYNSSAFSPTYVNQLGTHNCNTHVGENCDYLELMTTPNKEERTSTIRHHCAPGGEEGHVYALPRNNAPLSESGYSNNSKALDCSSHFATRSGSNVYEIVEFRN</sequence>